<evidence type="ECO:0000256" key="3">
    <source>
        <dbReference type="PROSITE-ProRule" id="PRU00043"/>
    </source>
</evidence>
<feature type="region of interest" description="Disordered" evidence="4">
    <location>
        <begin position="308"/>
        <end position="346"/>
    </location>
</feature>
<comment type="caution">
    <text evidence="7">The sequence shown here is derived from an EMBL/GenBank/DDBJ whole genome shotgun (WGS) entry which is preliminary data.</text>
</comment>
<keyword evidence="3" id="KW-0106">Calcium</keyword>
<feature type="domain" description="Cadherin" evidence="6">
    <location>
        <begin position="3"/>
        <end position="68"/>
    </location>
</feature>
<dbReference type="SUPFAM" id="SSF49313">
    <property type="entry name" value="Cadherin-like"/>
    <property type="match status" value="1"/>
</dbReference>
<comment type="subcellular location">
    <subcellularLocation>
        <location evidence="1">Membrane</location>
    </subcellularLocation>
</comment>
<name>A0A401Q514_SCYTO</name>
<dbReference type="InterPro" id="IPR002126">
    <property type="entry name" value="Cadherin-like_dom"/>
</dbReference>
<dbReference type="Proteomes" id="UP000288216">
    <property type="component" value="Unassembled WGS sequence"/>
</dbReference>
<dbReference type="GO" id="GO:0007156">
    <property type="term" value="P:homophilic cell adhesion via plasma membrane adhesion molecules"/>
    <property type="evidence" value="ECO:0007669"/>
    <property type="project" value="InterPro"/>
</dbReference>
<feature type="compositionally biased region" description="Basic and acidic residues" evidence="4">
    <location>
        <begin position="308"/>
        <end position="321"/>
    </location>
</feature>
<keyword evidence="8" id="KW-1185">Reference proteome</keyword>
<feature type="compositionally biased region" description="Basic and acidic residues" evidence="4">
    <location>
        <begin position="281"/>
        <end position="293"/>
    </location>
</feature>
<feature type="region of interest" description="Disordered" evidence="4">
    <location>
        <begin position="196"/>
        <end position="218"/>
    </location>
</feature>
<dbReference type="GO" id="GO:0016020">
    <property type="term" value="C:membrane"/>
    <property type="evidence" value="ECO:0007669"/>
    <property type="project" value="UniProtKB-SubCell"/>
</dbReference>
<gene>
    <name evidence="7" type="ORF">scyTo_0016214</name>
</gene>
<feature type="transmembrane region" description="Helical" evidence="5">
    <location>
        <begin position="138"/>
        <end position="160"/>
    </location>
</feature>
<evidence type="ECO:0000313" key="7">
    <source>
        <dbReference type="EMBL" id="GCB80470.1"/>
    </source>
</evidence>
<dbReference type="PROSITE" id="PS50268">
    <property type="entry name" value="CADHERIN_2"/>
    <property type="match status" value="1"/>
</dbReference>
<feature type="region of interest" description="Disordered" evidence="4">
    <location>
        <begin position="237"/>
        <end position="293"/>
    </location>
</feature>
<feature type="compositionally biased region" description="Low complexity" evidence="4">
    <location>
        <begin position="67"/>
        <end position="78"/>
    </location>
</feature>
<protein>
    <recommendedName>
        <fullName evidence="6">Cadherin domain-containing protein</fullName>
    </recommendedName>
</protein>
<reference evidence="7 8" key="1">
    <citation type="journal article" date="2018" name="Nat. Ecol. Evol.">
        <title>Shark genomes provide insights into elasmobranch evolution and the origin of vertebrates.</title>
        <authorList>
            <person name="Hara Y"/>
            <person name="Yamaguchi K"/>
            <person name="Onimaru K"/>
            <person name="Kadota M"/>
            <person name="Koyanagi M"/>
            <person name="Keeley SD"/>
            <person name="Tatsumi K"/>
            <person name="Tanaka K"/>
            <person name="Motone F"/>
            <person name="Kageyama Y"/>
            <person name="Nozu R"/>
            <person name="Adachi N"/>
            <person name="Nishimura O"/>
            <person name="Nakagawa R"/>
            <person name="Tanegashima C"/>
            <person name="Kiyatake I"/>
            <person name="Matsumoto R"/>
            <person name="Murakumo K"/>
            <person name="Nishida K"/>
            <person name="Terakita A"/>
            <person name="Kuratani S"/>
            <person name="Sato K"/>
            <person name="Hyodo S Kuraku.S."/>
        </authorList>
    </citation>
    <scope>NUCLEOTIDE SEQUENCE [LARGE SCALE GENOMIC DNA]</scope>
</reference>
<sequence length="346" mass="37418">KINPSIKYEITPNDIFTINRDGLILTKTEIPAGFRLYELMVTATDGENGETAAAKVNVQVISSNAPTTVKTTTHGSGTPKPPTKPPGTGPTISGASTPSKAPPGPPGSTTATSSRPGSGHTTGLPAVNPRLIYEAKHMAALGVPLGILLIICFVIIGILLHKIHRWNMEWEQITDGSVTKLKALSRGLFSSENDKLQFSNEGYQEEETSENAQKSSWPRLDNPVVESVALAAILDPTVENSDPTGSSGNHTDPVSQRSKAAATNQEDHKASGSFSETDTDTEVKSILTKERKSDEGYKSVWFKEDIELEANEEHVIERHDGEENDDNDRDKSFVQLESDDQCSINL</sequence>
<dbReference type="AlphaFoldDB" id="A0A401Q514"/>
<evidence type="ECO:0000256" key="5">
    <source>
        <dbReference type="SAM" id="Phobius"/>
    </source>
</evidence>
<keyword evidence="5" id="KW-1133">Transmembrane helix</keyword>
<feature type="compositionally biased region" description="Polar residues" evidence="4">
    <location>
        <begin position="238"/>
        <end position="264"/>
    </location>
</feature>
<dbReference type="OrthoDB" id="8958491at2759"/>
<evidence type="ECO:0000256" key="2">
    <source>
        <dbReference type="ARBA" id="ARBA00023136"/>
    </source>
</evidence>
<feature type="region of interest" description="Disordered" evidence="4">
    <location>
        <begin position="65"/>
        <end position="123"/>
    </location>
</feature>
<organism evidence="7 8">
    <name type="scientific">Scyliorhinus torazame</name>
    <name type="common">Cloudy catshark</name>
    <name type="synonym">Catulus torazame</name>
    <dbReference type="NCBI Taxonomy" id="75743"/>
    <lineage>
        <taxon>Eukaryota</taxon>
        <taxon>Metazoa</taxon>
        <taxon>Chordata</taxon>
        <taxon>Craniata</taxon>
        <taxon>Vertebrata</taxon>
        <taxon>Chondrichthyes</taxon>
        <taxon>Elasmobranchii</taxon>
        <taxon>Galeomorphii</taxon>
        <taxon>Galeoidea</taxon>
        <taxon>Carcharhiniformes</taxon>
        <taxon>Scyliorhinidae</taxon>
        <taxon>Scyliorhinus</taxon>
    </lineage>
</organism>
<feature type="compositionally biased region" description="Low complexity" evidence="4">
    <location>
        <begin position="89"/>
        <end position="99"/>
    </location>
</feature>
<accession>A0A401Q514</accession>
<evidence type="ECO:0000256" key="4">
    <source>
        <dbReference type="SAM" id="MobiDB-lite"/>
    </source>
</evidence>
<evidence type="ECO:0000256" key="1">
    <source>
        <dbReference type="ARBA" id="ARBA00004370"/>
    </source>
</evidence>
<dbReference type="InterPro" id="IPR015919">
    <property type="entry name" value="Cadherin-like_sf"/>
</dbReference>
<dbReference type="STRING" id="75743.A0A401Q514"/>
<dbReference type="EMBL" id="BFAA01009664">
    <property type="protein sequence ID" value="GCB80470.1"/>
    <property type="molecule type" value="Genomic_DNA"/>
</dbReference>
<evidence type="ECO:0000313" key="8">
    <source>
        <dbReference type="Proteomes" id="UP000288216"/>
    </source>
</evidence>
<evidence type="ECO:0000259" key="6">
    <source>
        <dbReference type="PROSITE" id="PS50268"/>
    </source>
</evidence>
<dbReference type="CDD" id="cd11304">
    <property type="entry name" value="Cadherin_repeat"/>
    <property type="match status" value="1"/>
</dbReference>
<keyword evidence="2 5" id="KW-0472">Membrane</keyword>
<keyword evidence="5" id="KW-0812">Transmembrane</keyword>
<feature type="non-terminal residue" evidence="7">
    <location>
        <position position="1"/>
    </location>
</feature>
<dbReference type="GO" id="GO:0005509">
    <property type="term" value="F:calcium ion binding"/>
    <property type="evidence" value="ECO:0007669"/>
    <property type="project" value="UniProtKB-UniRule"/>
</dbReference>
<proteinExistence type="predicted"/>
<feature type="compositionally biased region" description="Low complexity" evidence="4">
    <location>
        <begin position="107"/>
        <end position="119"/>
    </location>
</feature>
<feature type="compositionally biased region" description="Pro residues" evidence="4">
    <location>
        <begin position="79"/>
        <end position="88"/>
    </location>
</feature>